<reference evidence="2" key="1">
    <citation type="submission" date="2020-03" db="EMBL/GenBank/DDBJ databases">
        <title>Castanea mollissima Vanexum genome sequencing.</title>
        <authorList>
            <person name="Staton M."/>
        </authorList>
    </citation>
    <scope>NUCLEOTIDE SEQUENCE</scope>
    <source>
        <tissue evidence="2">Leaf</tissue>
    </source>
</reference>
<sequence>MFVTRHTQKGRLQKATCDDTPRLPIFSRRGRPSGKSVVRELNNTDYYAASLYVLQNCDEIEPLVQEHRNILVDLGVNVDEMHRHEFICSFKERITKLYNDGNEQVDEHVRSLAWGPDKRATHYPCYNVNGFRFRTKQRDDGKKTQNSGVMVRGEYQNMSYYGLITDIIELRYTKGNSVVLFKCDWYDVAREGIGYKLDCHGITSINRTRKLNTQEPFVLACQAVQVYYVNCIKDPAWSVVIETKPRNLYDMPANEEEPYQEEEVQRFNTHVAKANEEDDEMN</sequence>
<dbReference type="EMBL" id="JRKL02004561">
    <property type="protein sequence ID" value="KAF3952296.1"/>
    <property type="molecule type" value="Genomic_DNA"/>
</dbReference>
<gene>
    <name evidence="2" type="ORF">CMV_022134</name>
</gene>
<dbReference type="PANTHER" id="PTHR48258:SF15">
    <property type="entry name" value="OS02G0543900 PROTEIN"/>
    <property type="match status" value="1"/>
</dbReference>
<protein>
    <recommendedName>
        <fullName evidence="1">DUF4216 domain-containing protein</fullName>
    </recommendedName>
</protein>
<dbReference type="Proteomes" id="UP000737018">
    <property type="component" value="Unassembled WGS sequence"/>
</dbReference>
<evidence type="ECO:0000313" key="2">
    <source>
        <dbReference type="EMBL" id="KAF3952296.1"/>
    </source>
</evidence>
<dbReference type="Pfam" id="PF13952">
    <property type="entry name" value="DUF4216"/>
    <property type="match status" value="1"/>
</dbReference>
<name>A0A8J4QIU8_9ROSI</name>
<dbReference type="OrthoDB" id="1878503at2759"/>
<accession>A0A8J4QIU8</accession>
<comment type="caution">
    <text evidence="2">The sequence shown here is derived from an EMBL/GenBank/DDBJ whole genome shotgun (WGS) entry which is preliminary data.</text>
</comment>
<proteinExistence type="predicted"/>
<organism evidence="2 3">
    <name type="scientific">Castanea mollissima</name>
    <name type="common">Chinese chestnut</name>
    <dbReference type="NCBI Taxonomy" id="60419"/>
    <lineage>
        <taxon>Eukaryota</taxon>
        <taxon>Viridiplantae</taxon>
        <taxon>Streptophyta</taxon>
        <taxon>Embryophyta</taxon>
        <taxon>Tracheophyta</taxon>
        <taxon>Spermatophyta</taxon>
        <taxon>Magnoliopsida</taxon>
        <taxon>eudicotyledons</taxon>
        <taxon>Gunneridae</taxon>
        <taxon>Pentapetalae</taxon>
        <taxon>rosids</taxon>
        <taxon>fabids</taxon>
        <taxon>Fagales</taxon>
        <taxon>Fagaceae</taxon>
        <taxon>Castanea</taxon>
    </lineage>
</organism>
<keyword evidence="3" id="KW-1185">Reference proteome</keyword>
<evidence type="ECO:0000259" key="1">
    <source>
        <dbReference type="Pfam" id="PF13952"/>
    </source>
</evidence>
<evidence type="ECO:0000313" key="3">
    <source>
        <dbReference type="Proteomes" id="UP000737018"/>
    </source>
</evidence>
<feature type="domain" description="DUF4216" evidence="1">
    <location>
        <begin position="168"/>
        <end position="240"/>
    </location>
</feature>
<dbReference type="PANTHER" id="PTHR48258">
    <property type="entry name" value="DUF4218 DOMAIN-CONTAINING PROTEIN-RELATED"/>
    <property type="match status" value="1"/>
</dbReference>
<dbReference type="InterPro" id="IPR025312">
    <property type="entry name" value="DUF4216"/>
</dbReference>
<dbReference type="AlphaFoldDB" id="A0A8J4QIU8"/>